<proteinExistence type="predicted"/>
<organism evidence="2 3">
    <name type="scientific">Actibacterium pelagium</name>
    <dbReference type="NCBI Taxonomy" id="2029103"/>
    <lineage>
        <taxon>Bacteria</taxon>
        <taxon>Pseudomonadati</taxon>
        <taxon>Pseudomonadota</taxon>
        <taxon>Alphaproteobacteria</taxon>
        <taxon>Rhodobacterales</taxon>
        <taxon>Roseobacteraceae</taxon>
        <taxon>Actibacterium</taxon>
    </lineage>
</organism>
<evidence type="ECO:0000313" key="2">
    <source>
        <dbReference type="EMBL" id="GGE57965.1"/>
    </source>
</evidence>
<feature type="region of interest" description="Disordered" evidence="1">
    <location>
        <begin position="104"/>
        <end position="125"/>
    </location>
</feature>
<reference evidence="2" key="2">
    <citation type="submission" date="2020-09" db="EMBL/GenBank/DDBJ databases">
        <authorList>
            <person name="Sun Q."/>
            <person name="Zhou Y."/>
        </authorList>
    </citation>
    <scope>NUCLEOTIDE SEQUENCE</scope>
    <source>
        <strain evidence="2">CGMCC 1.16012</strain>
    </source>
</reference>
<accession>A0A917ELN1</accession>
<comment type="caution">
    <text evidence="2">The sequence shown here is derived from an EMBL/GenBank/DDBJ whole genome shotgun (WGS) entry which is preliminary data.</text>
</comment>
<evidence type="ECO:0000256" key="1">
    <source>
        <dbReference type="SAM" id="MobiDB-lite"/>
    </source>
</evidence>
<gene>
    <name evidence="2" type="ORF">GCM10011517_27210</name>
</gene>
<reference evidence="2" key="1">
    <citation type="journal article" date="2014" name="Int. J. Syst. Evol. Microbiol.">
        <title>Complete genome sequence of Corynebacterium casei LMG S-19264T (=DSM 44701T), isolated from a smear-ripened cheese.</title>
        <authorList>
            <consortium name="US DOE Joint Genome Institute (JGI-PGF)"/>
            <person name="Walter F."/>
            <person name="Albersmeier A."/>
            <person name="Kalinowski J."/>
            <person name="Ruckert C."/>
        </authorList>
    </citation>
    <scope>NUCLEOTIDE SEQUENCE</scope>
    <source>
        <strain evidence="2">CGMCC 1.16012</strain>
    </source>
</reference>
<protein>
    <submittedName>
        <fullName evidence="2">Uncharacterized protein</fullName>
    </submittedName>
</protein>
<keyword evidence="3" id="KW-1185">Reference proteome</keyword>
<dbReference type="EMBL" id="BMKN01000002">
    <property type="protein sequence ID" value="GGE57965.1"/>
    <property type="molecule type" value="Genomic_DNA"/>
</dbReference>
<name>A0A917ELN1_9RHOB</name>
<dbReference type="AlphaFoldDB" id="A0A917ELN1"/>
<dbReference type="Proteomes" id="UP000606730">
    <property type="component" value="Unassembled WGS sequence"/>
</dbReference>
<sequence>MDVDVRADFAQLGNKLWNDPGKFIVERADLQVSRGRTWVELLSPLQSLRNKPDNPANLGFQFARQSGWLQPVSASQKQGVPIKITQSLQSMTDRWLSQPHFARNSRGLPMAHGTEKNQEDGGVDQPEINLIYISH</sequence>
<evidence type="ECO:0000313" key="3">
    <source>
        <dbReference type="Proteomes" id="UP000606730"/>
    </source>
</evidence>